<proteinExistence type="predicted"/>
<organism evidence="1 2">
    <name type="scientific">Dolosigranulum pigrum</name>
    <dbReference type="NCBI Taxonomy" id="29394"/>
    <lineage>
        <taxon>Bacteria</taxon>
        <taxon>Bacillati</taxon>
        <taxon>Bacillota</taxon>
        <taxon>Bacilli</taxon>
        <taxon>Lactobacillales</taxon>
        <taxon>Carnobacteriaceae</taxon>
        <taxon>Dolosigranulum</taxon>
    </lineage>
</organism>
<dbReference type="Proteomes" id="UP000249099">
    <property type="component" value="Unassembled WGS sequence"/>
</dbReference>
<gene>
    <name evidence="1" type="ORF">B8A44_09460</name>
</gene>
<sequence>MSTFELEVEFLNKINQLEEHIEHMSYTNELLYDKEYHQYIISEYTKIINELNESNLNELDKIILIDRITVAFKENFLDII</sequence>
<dbReference type="RefSeq" id="WP_112790582.1">
    <property type="nucleotide sequence ID" value="NZ_NAQV01000058.1"/>
</dbReference>
<comment type="caution">
    <text evidence="1">The sequence shown here is derived from an EMBL/GenBank/DDBJ whole genome shotgun (WGS) entry which is preliminary data.</text>
</comment>
<reference evidence="1 2" key="1">
    <citation type="submission" date="2017-03" db="EMBL/GenBank/DDBJ databases">
        <title>wgs assembly of Dolosigranulum pigrum KPL CDC strains.</title>
        <authorList>
            <person name="Brugger S.D."/>
            <person name="Pettigrew M."/>
            <person name="Kong Y."/>
            <person name="Lemon K.P."/>
        </authorList>
    </citation>
    <scope>NUCLEOTIDE SEQUENCE [LARGE SCALE GENOMIC DNA]</scope>
    <source>
        <strain evidence="1 2">KPL1931_CDC4294-98</strain>
    </source>
</reference>
<accession>A0A328KL08</accession>
<name>A0A328KL08_9LACT</name>
<evidence type="ECO:0000313" key="1">
    <source>
        <dbReference type="EMBL" id="RAN61379.1"/>
    </source>
</evidence>
<dbReference type="AlphaFoldDB" id="A0A328KL08"/>
<protein>
    <submittedName>
        <fullName evidence="1">Uncharacterized protein</fullName>
    </submittedName>
</protein>
<dbReference type="EMBL" id="NAQV01000058">
    <property type="protein sequence ID" value="RAN61379.1"/>
    <property type="molecule type" value="Genomic_DNA"/>
</dbReference>
<evidence type="ECO:0000313" key="2">
    <source>
        <dbReference type="Proteomes" id="UP000249099"/>
    </source>
</evidence>